<reference evidence="1 2" key="1">
    <citation type="submission" date="2016-10" db="EMBL/GenBank/DDBJ databases">
        <authorList>
            <person name="de Groot N.N."/>
        </authorList>
    </citation>
    <scope>NUCLEOTIDE SEQUENCE [LARGE SCALE GENOMIC DNA]</scope>
    <source>
        <strain evidence="1 2">DSM 21039</strain>
    </source>
</reference>
<evidence type="ECO:0000313" key="2">
    <source>
        <dbReference type="Proteomes" id="UP000198984"/>
    </source>
</evidence>
<dbReference type="Proteomes" id="UP000198984">
    <property type="component" value="Unassembled WGS sequence"/>
</dbReference>
<dbReference type="RefSeq" id="WP_089910654.1">
    <property type="nucleotide sequence ID" value="NZ_FOBB01000002.1"/>
</dbReference>
<organism evidence="1 2">
    <name type="scientific">Chitinophaga rupis</name>
    <dbReference type="NCBI Taxonomy" id="573321"/>
    <lineage>
        <taxon>Bacteria</taxon>
        <taxon>Pseudomonadati</taxon>
        <taxon>Bacteroidota</taxon>
        <taxon>Chitinophagia</taxon>
        <taxon>Chitinophagales</taxon>
        <taxon>Chitinophagaceae</taxon>
        <taxon>Chitinophaga</taxon>
    </lineage>
</organism>
<dbReference type="STRING" id="573321.SAMN04488505_102779"/>
<dbReference type="CDD" id="cd00385">
    <property type="entry name" value="Isoprenoid_Biosyn_C1"/>
    <property type="match status" value="1"/>
</dbReference>
<proteinExistence type="predicted"/>
<protein>
    <recommendedName>
        <fullName evidence="3">Terpene synthase</fullName>
    </recommendedName>
</protein>
<keyword evidence="2" id="KW-1185">Reference proteome</keyword>
<sequence length="347" mass="40315">MPHPNVSLFQTIRCLCTLQWRLKKQERYFHEHLPPLLTQLSAGQPNAFTEKTVQRIHKYWQLGLHIICNSLYQLSGRQLTESEQQRILLSSIFGPLYDDLFDDQLMSYEQLEAFTWQPEKHVPQSFEEHVVKAVYLELLTLASDREKVMERLHEVFVWQQASLKQLSPDVGEAALYEITYKKSYYSILFSYSILDHYPATAIRHMLYPMAGLLQLTNDAFDVYKDVCNGIYTLPNLYRNFDKLQQHFMTDVALFNHYLEQLPFERFAKVFYSTTMHALHGMGCMALEQLKANTHGVTSMAELAALSRKALVCDMDSLGQKIKWVKEVRRLVNYRQPVHAAVAAVAAL</sequence>
<evidence type="ECO:0008006" key="3">
    <source>
        <dbReference type="Google" id="ProtNLM"/>
    </source>
</evidence>
<gene>
    <name evidence="1" type="ORF">SAMN04488505_102779</name>
</gene>
<evidence type="ECO:0000313" key="1">
    <source>
        <dbReference type="EMBL" id="SEL65752.1"/>
    </source>
</evidence>
<name>A0A1H7RZT7_9BACT</name>
<dbReference type="OrthoDB" id="658381at2"/>
<accession>A0A1H7RZT7</accession>
<dbReference type="EMBL" id="FOBB01000002">
    <property type="protein sequence ID" value="SEL65752.1"/>
    <property type="molecule type" value="Genomic_DNA"/>
</dbReference>
<dbReference type="AlphaFoldDB" id="A0A1H7RZT7"/>